<comment type="caution">
    <text evidence="1">The sequence shown here is derived from an EMBL/GenBank/DDBJ whole genome shotgun (WGS) entry which is preliminary data.</text>
</comment>
<protein>
    <submittedName>
        <fullName evidence="1">Uncharacterized protein</fullName>
    </submittedName>
</protein>
<name>A0A0V1AZD2_TRISP</name>
<gene>
    <name evidence="1" type="ORF">T01_13704</name>
</gene>
<dbReference type="Proteomes" id="UP000054776">
    <property type="component" value="Unassembled WGS sequence"/>
</dbReference>
<keyword evidence="2" id="KW-1185">Reference proteome</keyword>
<dbReference type="OrthoDB" id="5916072at2759"/>
<organism evidence="1 2">
    <name type="scientific">Trichinella spiralis</name>
    <name type="common">Trichina worm</name>
    <dbReference type="NCBI Taxonomy" id="6334"/>
    <lineage>
        <taxon>Eukaryota</taxon>
        <taxon>Metazoa</taxon>
        <taxon>Ecdysozoa</taxon>
        <taxon>Nematoda</taxon>
        <taxon>Enoplea</taxon>
        <taxon>Dorylaimia</taxon>
        <taxon>Trichinellida</taxon>
        <taxon>Trichinellidae</taxon>
        <taxon>Trichinella</taxon>
    </lineage>
</organism>
<evidence type="ECO:0000313" key="1">
    <source>
        <dbReference type="EMBL" id="KRY30090.1"/>
    </source>
</evidence>
<sequence length="129" mass="15104">MDTNCLITMGSNCSTLNFTFEKLKLSSCQIKTFVLYNFLVLLKVTKIFVGLLSPDNHWFKYTYFHQLVDCNHLKTLCLSVGRYNAHFYKAIMQKVVRFVGIFVDVCSSELSTNWDYPALLNWYFVENEL</sequence>
<dbReference type="AlphaFoldDB" id="A0A0V1AZD2"/>
<reference evidence="1 2" key="1">
    <citation type="submission" date="2015-01" db="EMBL/GenBank/DDBJ databases">
        <title>Evolution of Trichinella species and genotypes.</title>
        <authorList>
            <person name="Korhonen P.K."/>
            <person name="Edoardo P."/>
            <person name="Giuseppe L.R."/>
            <person name="Gasser R.B."/>
        </authorList>
    </citation>
    <scope>NUCLEOTIDE SEQUENCE [LARGE SCALE GENOMIC DNA]</scope>
    <source>
        <strain evidence="1">ISS3</strain>
    </source>
</reference>
<proteinExistence type="predicted"/>
<dbReference type="InParanoid" id="A0A0V1AZD2"/>
<evidence type="ECO:0000313" key="2">
    <source>
        <dbReference type="Proteomes" id="UP000054776"/>
    </source>
</evidence>
<dbReference type="EMBL" id="JYDH01000151">
    <property type="protein sequence ID" value="KRY30090.1"/>
    <property type="molecule type" value="Genomic_DNA"/>
</dbReference>
<accession>A0A0V1AZD2</accession>